<proteinExistence type="predicted"/>
<dbReference type="GO" id="GO:0005975">
    <property type="term" value="P:carbohydrate metabolic process"/>
    <property type="evidence" value="ECO:0007669"/>
    <property type="project" value="InterPro"/>
</dbReference>
<dbReference type="GO" id="GO:0005576">
    <property type="term" value="C:extracellular region"/>
    <property type="evidence" value="ECO:0007669"/>
    <property type="project" value="UniProtKB-SubCell"/>
</dbReference>
<dbReference type="PROSITE" id="PS51677">
    <property type="entry name" value="NODB"/>
    <property type="match status" value="1"/>
</dbReference>
<feature type="signal peptide" evidence="3">
    <location>
        <begin position="1"/>
        <end position="18"/>
    </location>
</feature>
<dbReference type="RefSeq" id="WP_244356771.1">
    <property type="nucleotide sequence ID" value="NZ_JAJNNZ010000005.1"/>
</dbReference>
<evidence type="ECO:0000259" key="4">
    <source>
        <dbReference type="PROSITE" id="PS51677"/>
    </source>
</evidence>
<evidence type="ECO:0000313" key="5">
    <source>
        <dbReference type="EMBL" id="MCJ2376850.1"/>
    </source>
</evidence>
<dbReference type="PANTHER" id="PTHR34216:SF3">
    <property type="entry name" value="POLY-BETA-1,6-N-ACETYL-D-GLUCOSAMINE N-DEACETYLASE"/>
    <property type="match status" value="1"/>
</dbReference>
<protein>
    <submittedName>
        <fullName evidence="5">Polysaccharide deacetylase family protein</fullName>
    </submittedName>
</protein>
<dbReference type="SUPFAM" id="SSF88713">
    <property type="entry name" value="Glycoside hydrolase/deacetylase"/>
    <property type="match status" value="1"/>
</dbReference>
<name>A0A9X1WCF8_9VIBR</name>
<dbReference type="PANTHER" id="PTHR34216">
    <property type="match status" value="1"/>
</dbReference>
<comment type="caution">
    <text evidence="5">The sequence shown here is derived from an EMBL/GenBank/DDBJ whole genome shotgun (WGS) entry which is preliminary data.</text>
</comment>
<dbReference type="AlphaFoldDB" id="A0A9X1WCF8"/>
<gene>
    <name evidence="5" type="ORF">LNL84_08370</name>
</gene>
<dbReference type="InterPro" id="IPR051398">
    <property type="entry name" value="Polysacch_Deacetylase"/>
</dbReference>
<keyword evidence="6" id="KW-1185">Reference proteome</keyword>
<comment type="subcellular location">
    <subcellularLocation>
        <location evidence="1">Secreted</location>
    </subcellularLocation>
</comment>
<feature type="chain" id="PRO_5040819835" evidence="3">
    <location>
        <begin position="19"/>
        <end position="339"/>
    </location>
</feature>
<dbReference type="GO" id="GO:0016810">
    <property type="term" value="F:hydrolase activity, acting on carbon-nitrogen (but not peptide) bonds"/>
    <property type="evidence" value="ECO:0007669"/>
    <property type="project" value="InterPro"/>
</dbReference>
<reference evidence="5" key="1">
    <citation type="submission" date="2021-11" db="EMBL/GenBank/DDBJ databases">
        <title>Vibrio ZSDE26 sp. nov. and Vibrio ZSDZ34 sp. nov., isolated from coastal seawater in Qingdao.</title>
        <authorList>
            <person name="Zhang P."/>
        </authorList>
    </citation>
    <scope>NUCLEOTIDE SEQUENCE</scope>
    <source>
        <strain evidence="5">ZSDZ34</strain>
    </source>
</reference>
<dbReference type="Gene3D" id="3.20.20.370">
    <property type="entry name" value="Glycoside hydrolase/deacetylase"/>
    <property type="match status" value="1"/>
</dbReference>
<evidence type="ECO:0000313" key="6">
    <source>
        <dbReference type="Proteomes" id="UP001139488"/>
    </source>
</evidence>
<evidence type="ECO:0000256" key="3">
    <source>
        <dbReference type="SAM" id="SignalP"/>
    </source>
</evidence>
<evidence type="ECO:0000256" key="2">
    <source>
        <dbReference type="ARBA" id="ARBA00022729"/>
    </source>
</evidence>
<dbReference type="InterPro" id="IPR002509">
    <property type="entry name" value="NODB_dom"/>
</dbReference>
<evidence type="ECO:0000256" key="1">
    <source>
        <dbReference type="ARBA" id="ARBA00004613"/>
    </source>
</evidence>
<feature type="domain" description="NodB homology" evidence="4">
    <location>
        <begin position="77"/>
        <end position="339"/>
    </location>
</feature>
<keyword evidence="2 3" id="KW-0732">Signal</keyword>
<sequence length="339" mass="38294">MLSKKLISLLLFSASTHAQPLNILLYHHVAEQTPHSTSTRLVHFQNQLDHFIEQGYQIVDLEHATRQIQQGNVLTRKSLALTFDDGFSSVCDIAYPELKKRGLPFTVFVTTDPIDKGYPGYCSWSQLKEMSENGATIANHTTDHAHLVSEAFTNTEWFDDAKTNIIQAQNTIERRIGKAPMLFAYPYGEYNKALKQWLNEQGYVSFGQQSGSVGSTSDFQALPRFNAAGHYASLTSLRNKITASPLLFDYSELPDPLTTNNRPSVTVTLQPSNEAYYPHLQCFFNGKPIEVEWLSTTKFSAMPPTPQSNGRHRLNCTAPHRNGSPYYWMSQQWLIIPSN</sequence>
<accession>A0A9X1WCF8</accession>
<dbReference type="Pfam" id="PF01522">
    <property type="entry name" value="Polysacc_deac_1"/>
    <property type="match status" value="1"/>
</dbReference>
<dbReference type="InterPro" id="IPR011330">
    <property type="entry name" value="Glyco_hydro/deAcase_b/a-brl"/>
</dbReference>
<dbReference type="EMBL" id="JAJNNZ010000005">
    <property type="protein sequence ID" value="MCJ2376850.1"/>
    <property type="molecule type" value="Genomic_DNA"/>
</dbReference>
<organism evidence="5 6">
    <name type="scientific">Vibrio gelatinilyticus</name>
    <dbReference type="NCBI Taxonomy" id="2893468"/>
    <lineage>
        <taxon>Bacteria</taxon>
        <taxon>Pseudomonadati</taxon>
        <taxon>Pseudomonadota</taxon>
        <taxon>Gammaproteobacteria</taxon>
        <taxon>Vibrionales</taxon>
        <taxon>Vibrionaceae</taxon>
        <taxon>Vibrio</taxon>
    </lineage>
</organism>
<dbReference type="CDD" id="cd10973">
    <property type="entry name" value="CE4_DAC_u4_5s"/>
    <property type="match status" value="1"/>
</dbReference>
<dbReference type="Proteomes" id="UP001139488">
    <property type="component" value="Unassembled WGS sequence"/>
</dbReference>